<accession>A0ABV9U4J7</accession>
<sequence length="137" mass="14097">MTVIRAAETRRTTTPNGTMTSLATPTQGGTSALAVWRVEAVPGVTGPLHAFDAEQVWTCVGGAADFLVGDDRVGVASGDTLVLPAGVARQMIISPDGFQAVVAAPAGTVAYNPDPAEPDGCELAPKGDERLVPLWVR</sequence>
<dbReference type="EMBL" id="JBHSIT010000009">
    <property type="protein sequence ID" value="MFC4911277.1"/>
    <property type="molecule type" value="Genomic_DNA"/>
</dbReference>
<evidence type="ECO:0000313" key="2">
    <source>
        <dbReference type="Proteomes" id="UP001595872"/>
    </source>
</evidence>
<dbReference type="InterPro" id="IPR014710">
    <property type="entry name" value="RmlC-like_jellyroll"/>
</dbReference>
<protein>
    <submittedName>
        <fullName evidence="1">Cupin domain-containing protein</fullName>
    </submittedName>
</protein>
<keyword evidence="2" id="KW-1185">Reference proteome</keyword>
<evidence type="ECO:0000313" key="1">
    <source>
        <dbReference type="EMBL" id="MFC4911277.1"/>
    </source>
</evidence>
<comment type="caution">
    <text evidence="1">The sequence shown here is derived from an EMBL/GenBank/DDBJ whole genome shotgun (WGS) entry which is preliminary data.</text>
</comment>
<organism evidence="1 2">
    <name type="scientific">Actinomadura gamaensis</name>
    <dbReference type="NCBI Taxonomy" id="1763541"/>
    <lineage>
        <taxon>Bacteria</taxon>
        <taxon>Bacillati</taxon>
        <taxon>Actinomycetota</taxon>
        <taxon>Actinomycetes</taxon>
        <taxon>Streptosporangiales</taxon>
        <taxon>Thermomonosporaceae</taxon>
        <taxon>Actinomadura</taxon>
    </lineage>
</organism>
<dbReference type="InterPro" id="IPR011051">
    <property type="entry name" value="RmlC_Cupin_sf"/>
</dbReference>
<dbReference type="Proteomes" id="UP001595872">
    <property type="component" value="Unassembled WGS sequence"/>
</dbReference>
<reference evidence="2" key="1">
    <citation type="journal article" date="2019" name="Int. J. Syst. Evol. Microbiol.">
        <title>The Global Catalogue of Microorganisms (GCM) 10K type strain sequencing project: providing services to taxonomists for standard genome sequencing and annotation.</title>
        <authorList>
            <consortium name="The Broad Institute Genomics Platform"/>
            <consortium name="The Broad Institute Genome Sequencing Center for Infectious Disease"/>
            <person name="Wu L."/>
            <person name="Ma J."/>
        </authorList>
    </citation>
    <scope>NUCLEOTIDE SEQUENCE [LARGE SCALE GENOMIC DNA]</scope>
    <source>
        <strain evidence="2">KLKA75</strain>
    </source>
</reference>
<dbReference type="RefSeq" id="WP_378260018.1">
    <property type="nucleotide sequence ID" value="NZ_JBHSIT010000009.1"/>
</dbReference>
<name>A0ABV9U4J7_9ACTN</name>
<dbReference type="Gene3D" id="2.60.120.10">
    <property type="entry name" value="Jelly Rolls"/>
    <property type="match status" value="1"/>
</dbReference>
<proteinExistence type="predicted"/>
<dbReference type="SUPFAM" id="SSF51182">
    <property type="entry name" value="RmlC-like cupins"/>
    <property type="match status" value="1"/>
</dbReference>
<gene>
    <name evidence="1" type="ORF">ACFPCY_28495</name>
</gene>